<dbReference type="CDD" id="cd03785">
    <property type="entry name" value="GT28_MurG"/>
    <property type="match status" value="1"/>
</dbReference>
<evidence type="ECO:0000256" key="1">
    <source>
        <dbReference type="ARBA" id="ARBA00022475"/>
    </source>
</evidence>
<keyword evidence="4 10" id="KW-0808">Transferase</keyword>
<evidence type="ECO:0000256" key="10">
    <source>
        <dbReference type="HAMAP-Rule" id="MF_00033"/>
    </source>
</evidence>
<dbReference type="AlphaFoldDB" id="A0A286G6E3"/>
<dbReference type="GO" id="GO:0050511">
    <property type="term" value="F:undecaprenyldiphospho-muramoylpentapeptide beta-N-acetylglucosaminyltransferase activity"/>
    <property type="evidence" value="ECO:0007669"/>
    <property type="project" value="UniProtKB-UniRule"/>
</dbReference>
<keyword evidence="1 10" id="KW-1003">Cell membrane</keyword>
<feature type="domain" description="Glycosyl transferase family 28 C-terminal" evidence="12">
    <location>
        <begin position="185"/>
        <end position="351"/>
    </location>
</feature>
<dbReference type="SUPFAM" id="SSF53756">
    <property type="entry name" value="UDP-Glycosyltransferase/glycogen phosphorylase"/>
    <property type="match status" value="1"/>
</dbReference>
<evidence type="ECO:0000256" key="9">
    <source>
        <dbReference type="ARBA" id="ARBA00023316"/>
    </source>
</evidence>
<name>A0A286G6E3_9PROT</name>
<dbReference type="GO" id="GO:0051301">
    <property type="term" value="P:cell division"/>
    <property type="evidence" value="ECO:0007669"/>
    <property type="project" value="UniProtKB-KW"/>
</dbReference>
<reference evidence="13 14" key="1">
    <citation type="submission" date="2017-09" db="EMBL/GenBank/DDBJ databases">
        <authorList>
            <person name="Ehlers B."/>
            <person name="Leendertz F.H."/>
        </authorList>
    </citation>
    <scope>NUCLEOTIDE SEQUENCE [LARGE SCALE GENOMIC DNA]</scope>
    <source>
        <strain evidence="13 14">USBA 140</strain>
    </source>
</reference>
<keyword evidence="8 10" id="KW-0131">Cell cycle</keyword>
<keyword evidence="9 10" id="KW-0961">Cell wall biogenesis/degradation</keyword>
<feature type="binding site" evidence="10">
    <location>
        <begin position="11"/>
        <end position="13"/>
    </location>
    <ligand>
        <name>UDP-N-acetyl-alpha-D-glucosamine</name>
        <dbReference type="ChEBI" id="CHEBI:57705"/>
    </ligand>
</feature>
<dbReference type="Pfam" id="PF04101">
    <property type="entry name" value="Glyco_tran_28_C"/>
    <property type="match status" value="1"/>
</dbReference>
<gene>
    <name evidence="10" type="primary">murG</name>
    <name evidence="13" type="ORF">SAMN05421508_101578</name>
</gene>
<feature type="binding site" evidence="10">
    <location>
        <position position="122"/>
    </location>
    <ligand>
        <name>UDP-N-acetyl-alpha-D-glucosamine</name>
        <dbReference type="ChEBI" id="CHEBI:57705"/>
    </ligand>
</feature>
<dbReference type="EMBL" id="OCNJ01000001">
    <property type="protein sequence ID" value="SOD90544.1"/>
    <property type="molecule type" value="Genomic_DNA"/>
</dbReference>
<dbReference type="Pfam" id="PF03033">
    <property type="entry name" value="Glyco_transf_28"/>
    <property type="match status" value="1"/>
</dbReference>
<feature type="binding site" evidence="10">
    <location>
        <position position="293"/>
    </location>
    <ligand>
        <name>UDP-N-acetyl-alpha-D-glucosamine</name>
        <dbReference type="ChEBI" id="CHEBI:57705"/>
    </ligand>
</feature>
<dbReference type="GO" id="GO:0008360">
    <property type="term" value="P:regulation of cell shape"/>
    <property type="evidence" value="ECO:0007669"/>
    <property type="project" value="UniProtKB-KW"/>
</dbReference>
<dbReference type="GO" id="GO:0071555">
    <property type="term" value="P:cell wall organization"/>
    <property type="evidence" value="ECO:0007669"/>
    <property type="project" value="UniProtKB-KW"/>
</dbReference>
<evidence type="ECO:0000313" key="14">
    <source>
        <dbReference type="Proteomes" id="UP000219621"/>
    </source>
</evidence>
<dbReference type="Proteomes" id="UP000219621">
    <property type="component" value="Unassembled WGS sequence"/>
</dbReference>
<dbReference type="OrthoDB" id="9808936at2"/>
<dbReference type="PANTHER" id="PTHR21015:SF22">
    <property type="entry name" value="GLYCOSYLTRANSFERASE"/>
    <property type="match status" value="1"/>
</dbReference>
<dbReference type="PANTHER" id="PTHR21015">
    <property type="entry name" value="UDP-N-ACETYLGLUCOSAMINE--N-ACETYLMURAMYL-(PENTAPEPTIDE) PYROPHOSPHORYL-UNDECAPRENOL N-ACETYLGLUCOSAMINE TRANSFERASE 1"/>
    <property type="match status" value="1"/>
</dbReference>
<evidence type="ECO:0000256" key="3">
    <source>
        <dbReference type="ARBA" id="ARBA00022676"/>
    </source>
</evidence>
<evidence type="ECO:0000313" key="13">
    <source>
        <dbReference type="EMBL" id="SOD90544.1"/>
    </source>
</evidence>
<evidence type="ECO:0000259" key="12">
    <source>
        <dbReference type="Pfam" id="PF04101"/>
    </source>
</evidence>
<keyword evidence="2 10" id="KW-0132">Cell division</keyword>
<keyword evidence="7 10" id="KW-0472">Membrane</keyword>
<dbReference type="GO" id="GO:0009252">
    <property type="term" value="P:peptidoglycan biosynthetic process"/>
    <property type="evidence" value="ECO:0007669"/>
    <property type="project" value="UniProtKB-UniRule"/>
</dbReference>
<proteinExistence type="inferred from homology"/>
<evidence type="ECO:0000256" key="8">
    <source>
        <dbReference type="ARBA" id="ARBA00023306"/>
    </source>
</evidence>
<evidence type="ECO:0000256" key="2">
    <source>
        <dbReference type="ARBA" id="ARBA00022618"/>
    </source>
</evidence>
<evidence type="ECO:0000256" key="5">
    <source>
        <dbReference type="ARBA" id="ARBA00022960"/>
    </source>
</evidence>
<accession>A0A286G6E3</accession>
<comment type="caution">
    <text evidence="10">Lacks conserved residue(s) required for the propagation of feature annotation.</text>
</comment>
<organism evidence="13 14">
    <name type="scientific">Caenispirillum bisanense</name>
    <dbReference type="NCBI Taxonomy" id="414052"/>
    <lineage>
        <taxon>Bacteria</taxon>
        <taxon>Pseudomonadati</taxon>
        <taxon>Pseudomonadota</taxon>
        <taxon>Alphaproteobacteria</taxon>
        <taxon>Rhodospirillales</taxon>
        <taxon>Novispirillaceae</taxon>
        <taxon>Caenispirillum</taxon>
    </lineage>
</organism>
<dbReference type="InterPro" id="IPR004276">
    <property type="entry name" value="GlycoTrans_28_N"/>
</dbReference>
<feature type="binding site" evidence="10">
    <location>
        <position position="163"/>
    </location>
    <ligand>
        <name>UDP-N-acetyl-alpha-D-glucosamine</name>
        <dbReference type="ChEBI" id="CHEBI:57705"/>
    </ligand>
</feature>
<dbReference type="UniPathway" id="UPA00219"/>
<comment type="subcellular location">
    <subcellularLocation>
        <location evidence="10">Cell membrane</location>
        <topology evidence="10">Peripheral membrane protein</topology>
        <orientation evidence="10">Cytoplasmic side</orientation>
    </subcellularLocation>
</comment>
<keyword evidence="6 10" id="KW-0573">Peptidoglycan synthesis</keyword>
<keyword evidence="3 10" id="KW-0328">Glycosyltransferase</keyword>
<dbReference type="NCBIfam" id="TIGR01133">
    <property type="entry name" value="murG"/>
    <property type="match status" value="1"/>
</dbReference>
<evidence type="ECO:0000256" key="6">
    <source>
        <dbReference type="ARBA" id="ARBA00022984"/>
    </source>
</evidence>
<keyword evidence="14" id="KW-1185">Reference proteome</keyword>
<sequence length="377" mass="38481">MALVVLTAGGTGGHVFPAEALAAELLARGHDLTLVTDSRGATYGGVLGSLKTVRVRAGQVAGRGRIGQVLGLVDIARGALQARGILAAMKPAVVVGFGGYASLPAMAAASLLGIPTVIHEQNAVLGRANRLLASRVSTIATSFDAVRHLPPTVERVHTGMPVRPAIVPVREAPYPAVDGTAPLRLLVLGGSQGARILSDVVPAALAALPAEIRGRLHVAQQCRPEDLDRVRAAYAGAGLAEATLESFFGDVPQRLAACHLLIARAGASTVAEMTTAGRPAILVPYPFATDDHQTANARAVDAAGGGWLMPQDRFTAEALTARLADLFAMPASLQAAAGAARAFGVPDAAARLADLVEAKLAATTTTATTAVARETAQ</sequence>
<evidence type="ECO:0000256" key="7">
    <source>
        <dbReference type="ARBA" id="ARBA00023136"/>
    </source>
</evidence>
<dbReference type="EC" id="2.4.1.227" evidence="10"/>
<comment type="similarity">
    <text evidence="10">Belongs to the glycosyltransferase 28 family. MurG subfamily.</text>
</comment>
<feature type="binding site" evidence="10">
    <location>
        <position position="191"/>
    </location>
    <ligand>
        <name>UDP-N-acetyl-alpha-D-glucosamine</name>
        <dbReference type="ChEBI" id="CHEBI:57705"/>
    </ligand>
</feature>
<keyword evidence="5 10" id="KW-0133">Cell shape</keyword>
<dbReference type="HAMAP" id="MF_00033">
    <property type="entry name" value="MurG"/>
    <property type="match status" value="1"/>
</dbReference>
<dbReference type="GO" id="GO:0005975">
    <property type="term" value="P:carbohydrate metabolic process"/>
    <property type="evidence" value="ECO:0007669"/>
    <property type="project" value="InterPro"/>
</dbReference>
<comment type="pathway">
    <text evidence="10">Cell wall biogenesis; peptidoglycan biosynthesis.</text>
</comment>
<evidence type="ECO:0000256" key="4">
    <source>
        <dbReference type="ARBA" id="ARBA00022679"/>
    </source>
</evidence>
<protein>
    <recommendedName>
        <fullName evidence="10">UDP-N-acetylglucosamine--N-acetylmuramyl-(pentapeptide) pyrophosphoryl-undecaprenol N-acetylglucosamine transferase</fullName>
        <ecNumber evidence="10">2.4.1.227</ecNumber>
    </recommendedName>
    <alternativeName>
        <fullName evidence="10">Undecaprenyl-PP-MurNAc-pentapeptide-UDPGlcNAc GlcNAc transferase</fullName>
    </alternativeName>
</protein>
<dbReference type="InterPro" id="IPR006009">
    <property type="entry name" value="GlcNAc_MurG"/>
</dbReference>
<evidence type="ECO:0000259" key="11">
    <source>
        <dbReference type="Pfam" id="PF03033"/>
    </source>
</evidence>
<dbReference type="Gene3D" id="3.40.50.2000">
    <property type="entry name" value="Glycogen Phosphorylase B"/>
    <property type="match status" value="2"/>
</dbReference>
<comment type="function">
    <text evidence="10">Cell wall formation. Catalyzes the transfer of a GlcNAc subunit on undecaprenyl-pyrophosphoryl-MurNAc-pentapeptide (lipid intermediate I) to form undecaprenyl-pyrophosphoryl-MurNAc-(pentapeptide)GlcNAc (lipid intermediate II).</text>
</comment>
<dbReference type="InterPro" id="IPR007235">
    <property type="entry name" value="Glyco_trans_28_C"/>
</dbReference>
<feature type="domain" description="Glycosyltransferase family 28 N-terminal" evidence="11">
    <location>
        <begin position="4"/>
        <end position="140"/>
    </location>
</feature>
<dbReference type="GO" id="GO:0005886">
    <property type="term" value="C:plasma membrane"/>
    <property type="evidence" value="ECO:0007669"/>
    <property type="project" value="UniProtKB-SubCell"/>
</dbReference>
<comment type="catalytic activity">
    <reaction evidence="10">
        <text>di-trans,octa-cis-undecaprenyl diphospho-N-acetyl-alpha-D-muramoyl-L-alanyl-D-glutamyl-meso-2,6-diaminopimeloyl-D-alanyl-D-alanine + UDP-N-acetyl-alpha-D-glucosamine = di-trans,octa-cis-undecaprenyl diphospho-[N-acetyl-alpha-D-glucosaminyl-(1-&gt;4)]-N-acetyl-alpha-D-muramoyl-L-alanyl-D-glutamyl-meso-2,6-diaminopimeloyl-D-alanyl-D-alanine + UDP + H(+)</text>
        <dbReference type="Rhea" id="RHEA:31227"/>
        <dbReference type="ChEBI" id="CHEBI:15378"/>
        <dbReference type="ChEBI" id="CHEBI:57705"/>
        <dbReference type="ChEBI" id="CHEBI:58223"/>
        <dbReference type="ChEBI" id="CHEBI:61387"/>
        <dbReference type="ChEBI" id="CHEBI:61388"/>
        <dbReference type="EC" id="2.4.1.227"/>
    </reaction>
</comment>
<dbReference type="GO" id="GO:0051991">
    <property type="term" value="F:UDP-N-acetyl-D-glucosamine:N-acetylmuramoyl-L-alanyl-D-glutamyl-meso-2,6-diaminopimelyl-D-alanyl-D-alanine-diphosphoundecaprenol 4-beta-N-acetylglucosaminlytransferase activity"/>
    <property type="evidence" value="ECO:0007669"/>
    <property type="project" value="RHEA"/>
</dbReference>
<dbReference type="RefSeq" id="WP_097277454.1">
    <property type="nucleotide sequence ID" value="NZ_OCNJ01000001.1"/>
</dbReference>